<feature type="transmembrane region" description="Helical" evidence="1">
    <location>
        <begin position="119"/>
        <end position="140"/>
    </location>
</feature>
<gene>
    <name evidence="3" type="ORF">AB840_09940</name>
</gene>
<dbReference type="PATRIC" id="fig|1122219.3.peg.1820"/>
<evidence type="ECO:0000313" key="3">
    <source>
        <dbReference type="EMBL" id="KMO86057.1"/>
    </source>
</evidence>
<protein>
    <recommendedName>
        <fullName evidence="2">Acyltransferase 3 domain-containing protein</fullName>
    </recommendedName>
</protein>
<evidence type="ECO:0000313" key="4">
    <source>
        <dbReference type="Proteomes" id="UP000036503"/>
    </source>
</evidence>
<dbReference type="AlphaFoldDB" id="A0A0J6WW89"/>
<dbReference type="InterPro" id="IPR002656">
    <property type="entry name" value="Acyl_transf_3_dom"/>
</dbReference>
<evidence type="ECO:0000256" key="1">
    <source>
        <dbReference type="SAM" id="Phobius"/>
    </source>
</evidence>
<dbReference type="OrthoDB" id="9816377at2"/>
<proteinExistence type="predicted"/>
<dbReference type="RefSeq" id="WP_048514690.1">
    <property type="nucleotide sequence ID" value="NZ_FUXD01000029.1"/>
</dbReference>
<comment type="caution">
    <text evidence="3">The sequence shown here is derived from an EMBL/GenBank/DDBJ whole genome shotgun (WGS) entry which is preliminary data.</text>
</comment>
<accession>A0A0J6WW89</accession>
<reference evidence="3 4" key="1">
    <citation type="submission" date="2015-06" db="EMBL/GenBank/DDBJ databases">
        <title>Draft genome sequence of beer spoilage bacterium Megasphaera cerevisiae type strain 20462.</title>
        <authorList>
            <person name="Kutumbaka K."/>
            <person name="Pasmowitz J."/>
            <person name="Mategko J."/>
            <person name="Reyes D."/>
            <person name="Friedrich A."/>
            <person name="Han S."/>
            <person name="Martens-Habbena W."/>
            <person name="Neal-McKinney J."/>
            <person name="Janagama H.K."/>
            <person name="Nadala C."/>
            <person name="Samadpour M."/>
        </authorList>
    </citation>
    <scope>NUCLEOTIDE SEQUENCE [LARGE SCALE GENOMIC DNA]</scope>
    <source>
        <strain evidence="3 4">DSM 20462</strain>
    </source>
</reference>
<name>A0A0J6WW89_9FIRM</name>
<dbReference type="GO" id="GO:0016747">
    <property type="term" value="F:acyltransferase activity, transferring groups other than amino-acyl groups"/>
    <property type="evidence" value="ECO:0007669"/>
    <property type="project" value="InterPro"/>
</dbReference>
<evidence type="ECO:0000259" key="2">
    <source>
        <dbReference type="Pfam" id="PF01757"/>
    </source>
</evidence>
<keyword evidence="1" id="KW-1133">Transmembrane helix</keyword>
<keyword evidence="4" id="KW-1185">Reference proteome</keyword>
<feature type="transmembrane region" description="Helical" evidence="1">
    <location>
        <begin position="12"/>
        <end position="35"/>
    </location>
</feature>
<dbReference type="InParanoid" id="A0A0J6WW89"/>
<feature type="transmembrane region" description="Helical" evidence="1">
    <location>
        <begin position="79"/>
        <end position="99"/>
    </location>
</feature>
<dbReference type="Proteomes" id="UP000036503">
    <property type="component" value="Unassembled WGS sequence"/>
</dbReference>
<dbReference type="EMBL" id="LEKT01000034">
    <property type="protein sequence ID" value="KMO86057.1"/>
    <property type="molecule type" value="Genomic_DNA"/>
</dbReference>
<keyword evidence="1" id="KW-0472">Membrane</keyword>
<feature type="domain" description="Acyltransferase 3" evidence="2">
    <location>
        <begin position="6"/>
        <end position="152"/>
    </location>
</feature>
<dbReference type="Pfam" id="PF01757">
    <property type="entry name" value="Acyl_transf_3"/>
    <property type="match status" value="1"/>
</dbReference>
<feature type="transmembrane region" description="Helical" evidence="1">
    <location>
        <begin position="41"/>
        <end position="67"/>
    </location>
</feature>
<sequence>MTRNMGIELYRVFSMFFIIMFHFSDHGAVAITAQMPFSFNWLILAMGRVGGGLGNCAFVLISGYLLINKEFHTKRIVKLWFEVWTYSVVLGIVAFMIKTEPFSIGSLVHMLFPVTYNQYWYMSTYIVMMLLTPFLNPLFLGMTKMKYRAFIVIGEPMKKSL</sequence>
<organism evidence="3 4">
    <name type="scientific">Megasphaera cerevisiae DSM 20462</name>
    <dbReference type="NCBI Taxonomy" id="1122219"/>
    <lineage>
        <taxon>Bacteria</taxon>
        <taxon>Bacillati</taxon>
        <taxon>Bacillota</taxon>
        <taxon>Negativicutes</taxon>
        <taxon>Veillonellales</taxon>
        <taxon>Veillonellaceae</taxon>
        <taxon>Megasphaera</taxon>
    </lineage>
</organism>
<keyword evidence="1" id="KW-0812">Transmembrane</keyword>